<dbReference type="CDD" id="cd00413">
    <property type="entry name" value="Glyco_hydrolase_16"/>
    <property type="match status" value="1"/>
</dbReference>
<evidence type="ECO:0000313" key="4">
    <source>
        <dbReference type="Proteomes" id="UP000316270"/>
    </source>
</evidence>
<dbReference type="SUPFAM" id="SSF49899">
    <property type="entry name" value="Concanavalin A-like lectins/glucanases"/>
    <property type="match status" value="2"/>
</dbReference>
<keyword evidence="4" id="KW-1185">Reference proteome</keyword>
<accession>A0A517LNM9</accession>
<reference evidence="3 4" key="1">
    <citation type="submission" date="2019-07" db="EMBL/GenBank/DDBJ databases">
        <title>Finished genome of Venturia effusa.</title>
        <authorList>
            <person name="Young C.A."/>
            <person name="Cox M.P."/>
            <person name="Ganley A.R.D."/>
            <person name="David W.J."/>
        </authorList>
    </citation>
    <scope>NUCLEOTIDE SEQUENCE [LARGE SCALE GENOMIC DNA]</scope>
    <source>
        <strain evidence="4">albino</strain>
    </source>
</reference>
<feature type="domain" description="GH16" evidence="2">
    <location>
        <begin position="26"/>
        <end position="266"/>
    </location>
</feature>
<dbReference type="GO" id="GO:0005975">
    <property type="term" value="P:carbohydrate metabolic process"/>
    <property type="evidence" value="ECO:0007669"/>
    <property type="project" value="InterPro"/>
</dbReference>
<feature type="chain" id="PRO_5021963457" description="GH16 domain-containing protein" evidence="1">
    <location>
        <begin position="21"/>
        <end position="332"/>
    </location>
</feature>
<dbReference type="STRING" id="50376.A0A517LNM9"/>
<dbReference type="PANTHER" id="PTHR38121:SF5">
    <property type="entry name" value="GH16 DOMAIN-CONTAINING PROTEIN"/>
    <property type="match status" value="1"/>
</dbReference>
<dbReference type="PROSITE" id="PS51762">
    <property type="entry name" value="GH16_2"/>
    <property type="match status" value="1"/>
</dbReference>
<dbReference type="GO" id="GO:0004553">
    <property type="term" value="F:hydrolase activity, hydrolyzing O-glycosyl compounds"/>
    <property type="evidence" value="ECO:0007669"/>
    <property type="project" value="InterPro"/>
</dbReference>
<dbReference type="OrthoDB" id="25131at2759"/>
<organism evidence="3 4">
    <name type="scientific">Venturia effusa</name>
    <dbReference type="NCBI Taxonomy" id="50376"/>
    <lineage>
        <taxon>Eukaryota</taxon>
        <taxon>Fungi</taxon>
        <taxon>Dikarya</taxon>
        <taxon>Ascomycota</taxon>
        <taxon>Pezizomycotina</taxon>
        <taxon>Dothideomycetes</taxon>
        <taxon>Pleosporomycetidae</taxon>
        <taxon>Venturiales</taxon>
        <taxon>Venturiaceae</taxon>
        <taxon>Venturia</taxon>
    </lineage>
</organism>
<keyword evidence="1" id="KW-0732">Signal</keyword>
<dbReference type="PANTHER" id="PTHR38121">
    <property type="entry name" value="GH16 DOMAIN-CONTAINING PROTEIN"/>
    <property type="match status" value="1"/>
</dbReference>
<dbReference type="AlphaFoldDB" id="A0A517LNM9"/>
<dbReference type="InterPro" id="IPR000757">
    <property type="entry name" value="Beta-glucanase-like"/>
</dbReference>
<dbReference type="EMBL" id="CP042201">
    <property type="protein sequence ID" value="QDS77245.1"/>
    <property type="molecule type" value="Genomic_DNA"/>
</dbReference>
<gene>
    <name evidence="3" type="ORF">FKW77_003266</name>
</gene>
<feature type="signal peptide" evidence="1">
    <location>
        <begin position="1"/>
        <end position="20"/>
    </location>
</feature>
<dbReference type="Gene3D" id="2.60.120.200">
    <property type="match status" value="1"/>
</dbReference>
<evidence type="ECO:0000259" key="2">
    <source>
        <dbReference type="PROSITE" id="PS51762"/>
    </source>
</evidence>
<dbReference type="Proteomes" id="UP000316270">
    <property type="component" value="Chromosome 17"/>
</dbReference>
<sequence length="332" mass="36272">MISFSPIVTCFAFFASLTAATCECGFSINSTDSPLHQIFTEFIETDFTDGTLGGWVPQTYSVSKDVSRGPYGKIASVKMAIPTKEGLELWVEGLSKDSGGSILMAEISTHRSDMIYGSFRVKAKMTDVPGTCAGFFWYSNDTQEIDMEFLSKQYANFGIVNLVNQSPKSQAAGFNAASTPGFKVQHLPFRPDSDFHEYRFDWMPGSITYYADGIPLQVFTQDLPGSPGHVILNHWSNGDPGWSGGPPTQDTAVTIEYARLYFNSSDAREKERFIRACPFGDSGKVCDIGGHVALMPPVSTTANSWEVPGKVGPPAEKRRNEVIGAIVAVLTY</sequence>
<dbReference type="Pfam" id="PF00722">
    <property type="entry name" value="Glyco_hydro_16"/>
    <property type="match status" value="1"/>
</dbReference>
<name>A0A517LNM9_9PEZI</name>
<evidence type="ECO:0000313" key="3">
    <source>
        <dbReference type="EMBL" id="QDS77245.1"/>
    </source>
</evidence>
<dbReference type="InterPro" id="IPR013320">
    <property type="entry name" value="ConA-like_dom_sf"/>
</dbReference>
<proteinExistence type="predicted"/>
<evidence type="ECO:0000256" key="1">
    <source>
        <dbReference type="SAM" id="SignalP"/>
    </source>
</evidence>
<protein>
    <recommendedName>
        <fullName evidence="2">GH16 domain-containing protein</fullName>
    </recommendedName>
</protein>